<reference evidence="2" key="1">
    <citation type="journal article" date="2019" name="Sci. Rep.">
        <title>Draft genome of Tanacetum cinerariifolium, the natural source of mosquito coil.</title>
        <authorList>
            <person name="Yamashiro T."/>
            <person name="Shiraishi A."/>
            <person name="Satake H."/>
            <person name="Nakayama K."/>
        </authorList>
    </citation>
    <scope>NUCLEOTIDE SEQUENCE</scope>
</reference>
<sequence>MSHLPPGPRCKSRGRAGGISLRDLEKGGVVPDDMHAVEANIPLEQVVHVLGDADG</sequence>
<comment type="caution">
    <text evidence="2">The sequence shown here is derived from an EMBL/GenBank/DDBJ whole genome shotgun (WGS) entry which is preliminary data.</text>
</comment>
<feature type="region of interest" description="Disordered" evidence="1">
    <location>
        <begin position="1"/>
        <end position="24"/>
    </location>
</feature>
<dbReference type="AlphaFoldDB" id="A0A699XA45"/>
<organism evidence="2">
    <name type="scientific">Tanacetum cinerariifolium</name>
    <name type="common">Dalmatian daisy</name>
    <name type="synonym">Chrysanthemum cinerariifolium</name>
    <dbReference type="NCBI Taxonomy" id="118510"/>
    <lineage>
        <taxon>Eukaryota</taxon>
        <taxon>Viridiplantae</taxon>
        <taxon>Streptophyta</taxon>
        <taxon>Embryophyta</taxon>
        <taxon>Tracheophyta</taxon>
        <taxon>Spermatophyta</taxon>
        <taxon>Magnoliopsida</taxon>
        <taxon>eudicotyledons</taxon>
        <taxon>Gunneridae</taxon>
        <taxon>Pentapetalae</taxon>
        <taxon>asterids</taxon>
        <taxon>campanulids</taxon>
        <taxon>Asterales</taxon>
        <taxon>Asteraceae</taxon>
        <taxon>Asteroideae</taxon>
        <taxon>Anthemideae</taxon>
        <taxon>Anthemidinae</taxon>
        <taxon>Tanacetum</taxon>
    </lineage>
</organism>
<accession>A0A699XA45</accession>
<evidence type="ECO:0000256" key="1">
    <source>
        <dbReference type="SAM" id="MobiDB-lite"/>
    </source>
</evidence>
<proteinExistence type="predicted"/>
<feature type="non-terminal residue" evidence="2">
    <location>
        <position position="55"/>
    </location>
</feature>
<evidence type="ECO:0000313" key="2">
    <source>
        <dbReference type="EMBL" id="GFD57012.1"/>
    </source>
</evidence>
<protein>
    <submittedName>
        <fullName evidence="2">Uncharacterized protein</fullName>
    </submittedName>
</protein>
<dbReference type="EMBL" id="BKCJ011835987">
    <property type="protein sequence ID" value="GFD57012.1"/>
    <property type="molecule type" value="Genomic_DNA"/>
</dbReference>
<name>A0A699XA45_TANCI</name>
<gene>
    <name evidence="2" type="ORF">Tci_928981</name>
</gene>